<organism evidence="2 3">
    <name type="scientific">Trypanosoma conorhini</name>
    <dbReference type="NCBI Taxonomy" id="83891"/>
    <lineage>
        <taxon>Eukaryota</taxon>
        <taxon>Discoba</taxon>
        <taxon>Euglenozoa</taxon>
        <taxon>Kinetoplastea</taxon>
        <taxon>Metakinetoplastina</taxon>
        <taxon>Trypanosomatida</taxon>
        <taxon>Trypanosomatidae</taxon>
        <taxon>Trypanosoma</taxon>
    </lineage>
</organism>
<evidence type="ECO:0000256" key="1">
    <source>
        <dbReference type="SAM" id="MobiDB-lite"/>
    </source>
</evidence>
<feature type="compositionally biased region" description="Basic and acidic residues" evidence="1">
    <location>
        <begin position="446"/>
        <end position="456"/>
    </location>
</feature>
<feature type="region of interest" description="Disordered" evidence="1">
    <location>
        <begin position="332"/>
        <end position="402"/>
    </location>
</feature>
<feature type="compositionally biased region" description="Polar residues" evidence="1">
    <location>
        <begin position="357"/>
        <end position="369"/>
    </location>
</feature>
<dbReference type="EMBL" id="MKKU01000202">
    <property type="protein sequence ID" value="RNF19562.1"/>
    <property type="molecule type" value="Genomic_DNA"/>
</dbReference>
<dbReference type="PANTHER" id="PTHR12458">
    <property type="entry name" value="ORF PROTEIN"/>
    <property type="match status" value="1"/>
</dbReference>
<feature type="compositionally biased region" description="Basic and acidic residues" evidence="1">
    <location>
        <begin position="915"/>
        <end position="924"/>
    </location>
</feature>
<dbReference type="Proteomes" id="UP000284403">
    <property type="component" value="Unassembled WGS sequence"/>
</dbReference>
<keyword evidence="3" id="KW-1185">Reference proteome</keyword>
<protein>
    <submittedName>
        <fullName evidence="2">Uncharacterized protein</fullName>
    </submittedName>
</protein>
<dbReference type="AlphaFoldDB" id="A0A3R7P944"/>
<evidence type="ECO:0000313" key="3">
    <source>
        <dbReference type="Proteomes" id="UP000284403"/>
    </source>
</evidence>
<dbReference type="RefSeq" id="XP_029228884.1">
    <property type="nucleotide sequence ID" value="XM_029371008.1"/>
</dbReference>
<feature type="compositionally biased region" description="Polar residues" evidence="1">
    <location>
        <begin position="332"/>
        <end position="344"/>
    </location>
</feature>
<feature type="region of interest" description="Disordered" evidence="1">
    <location>
        <begin position="842"/>
        <end position="967"/>
    </location>
</feature>
<accession>A0A3R7P944</accession>
<gene>
    <name evidence="2" type="ORF">Tco025E_04096</name>
</gene>
<feature type="compositionally biased region" description="Low complexity" evidence="1">
    <location>
        <begin position="286"/>
        <end position="304"/>
    </location>
</feature>
<evidence type="ECO:0000313" key="2">
    <source>
        <dbReference type="EMBL" id="RNF19562.1"/>
    </source>
</evidence>
<name>A0A3R7P944_9TRYP</name>
<reference evidence="2 3" key="1">
    <citation type="journal article" date="2018" name="BMC Genomics">
        <title>Genomic comparison of Trypanosoma conorhini and Trypanosoma rangeli to Trypanosoma cruzi strains of high and low virulence.</title>
        <authorList>
            <person name="Bradwell K.R."/>
            <person name="Koparde V.N."/>
            <person name="Matveyev A.V."/>
            <person name="Serrano M.G."/>
            <person name="Alves J.M."/>
            <person name="Parikh H."/>
            <person name="Huang B."/>
            <person name="Lee V."/>
            <person name="Espinosa-Alvarez O."/>
            <person name="Ortiz P.A."/>
            <person name="Costa-Martins A.G."/>
            <person name="Teixeira M.M."/>
            <person name="Buck G.A."/>
        </authorList>
    </citation>
    <scope>NUCLEOTIDE SEQUENCE [LARGE SCALE GENOMIC DNA]</scope>
    <source>
        <strain evidence="2 3">025E</strain>
    </source>
</reference>
<feature type="region of interest" description="Disordered" evidence="1">
    <location>
        <begin position="788"/>
        <end position="807"/>
    </location>
</feature>
<dbReference type="OrthoDB" id="252805at2759"/>
<proteinExistence type="predicted"/>
<dbReference type="GeneID" id="40317707"/>
<feature type="compositionally biased region" description="Low complexity" evidence="1">
    <location>
        <begin position="544"/>
        <end position="556"/>
    </location>
</feature>
<feature type="compositionally biased region" description="Polar residues" evidence="1">
    <location>
        <begin position="929"/>
        <end position="942"/>
    </location>
</feature>
<feature type="compositionally biased region" description="Low complexity" evidence="1">
    <location>
        <begin position="429"/>
        <end position="442"/>
    </location>
</feature>
<feature type="compositionally biased region" description="Basic and acidic residues" evidence="1">
    <location>
        <begin position="263"/>
        <end position="273"/>
    </location>
</feature>
<feature type="compositionally biased region" description="Low complexity" evidence="1">
    <location>
        <begin position="880"/>
        <end position="891"/>
    </location>
</feature>
<sequence>MHSFTTSHASLARSPTEDAVPSYVLYSPQGSKPLAGLHVEGGSIGRYYDKETRSQLIRASPSAHISFLRNTSSRAGGASSISSSSGGSGGGLSAASQRVVVLQICCEESARTVFSLTVELTLQDKLGRHRLVFSSTFQRLQRCAQHVKVPLRCFAAGVWTNIVLDVPQIHAALFSNSGGRLSTAELVKSRKLLSVTLSCSNVCRIRRVLGMPQLPPSHGDAAAAEWPLSLRLPPEVPVNFWVIRTCEEAFLQQGIPPQAPHHRLEAAASEPRDPPQCPVPGVPLHSSAAASDADVDAGASLDSSGGSGGGTRGVPAAAAVRRGRLAALPTKGCQTGERQLTRPSGTREAATLAGVTPRTTPTRDASVQTPTPPPLRVAGTGAFGVVRDSAARRPTKVADPSDMSRAFFDEAAADESRPALAGRGSNGRAATASTAAAEASPARCHGSPERREKTEAVDAPAAPPPDAALGDAWGTPPEAQAQAPSVANYAKTLDLMRERVKCIQALIRESANNHDDDDDDDDVCRADGYALSGDARCATGGGSSNHSRGGSSRTYSSGEVLRLLRCGGKAQPQQQQRQEVREEQQRGLCSSPRLATPQRQSVEELGGCTPVRHTQTPRGGLRSTAAAGVAHVCAANPSGEELRGGAADDEEDEEDEGFTVNVCMSEEHGRPAVVVPGDLSALCQKPPVPPSRPQPREVDRLCFDSLSSEKGLQELAPQWAFCGATPLAQSDSLALSEPSSLHNAGPTTPAAAVTPVEQAWPARARPQRGRLGEHAVGAFANMEALQTRATAASNSPRPSPLPCRSAEELESNISAADYRRPPITSAGGLGVSAANTGRFISVDSNCGGDEERNNEEEEARPPLRVLSLPPKSPSRPRPRQPQQELQQSASRGDPSTAFVFLPSPSSSGTRNGRGARRDGPREDVAVESGNASRSTVRPQSRASAPLGKPPENVDENPQPFEDGGGPLVFDPLLRCCLDLRSNTYVVATRPPRTGTA</sequence>
<feature type="region of interest" description="Disordered" evidence="1">
    <location>
        <begin position="536"/>
        <end position="556"/>
    </location>
</feature>
<dbReference type="InterPro" id="IPR040441">
    <property type="entry name" value="CFA20/CFAP20DC"/>
</dbReference>
<feature type="region of interest" description="Disordered" evidence="1">
    <location>
        <begin position="263"/>
        <end position="314"/>
    </location>
</feature>
<feature type="region of interest" description="Disordered" evidence="1">
    <location>
        <begin position="568"/>
        <end position="603"/>
    </location>
</feature>
<feature type="region of interest" description="Disordered" evidence="1">
    <location>
        <begin position="414"/>
        <end position="483"/>
    </location>
</feature>
<comment type="caution">
    <text evidence="2">The sequence shown here is derived from an EMBL/GenBank/DDBJ whole genome shotgun (WGS) entry which is preliminary data.</text>
</comment>